<dbReference type="SUPFAM" id="SSF81383">
    <property type="entry name" value="F-box domain"/>
    <property type="match status" value="1"/>
</dbReference>
<keyword evidence="1" id="KW-0853">WD repeat</keyword>
<dbReference type="PROSITE" id="PS50181">
    <property type="entry name" value="FBOX"/>
    <property type="match status" value="1"/>
</dbReference>
<dbReference type="InterPro" id="IPR036322">
    <property type="entry name" value="WD40_repeat_dom_sf"/>
</dbReference>
<dbReference type="Pfam" id="PF12937">
    <property type="entry name" value="F-box-like"/>
    <property type="match status" value="1"/>
</dbReference>
<feature type="domain" description="F-box" evidence="3">
    <location>
        <begin position="11"/>
        <end position="57"/>
    </location>
</feature>
<dbReference type="InterPro" id="IPR015943">
    <property type="entry name" value="WD40/YVTN_repeat-like_dom_sf"/>
</dbReference>
<dbReference type="InterPro" id="IPR001810">
    <property type="entry name" value="F-box_dom"/>
</dbReference>
<gene>
    <name evidence="4" type="ORF">EMPS_01069</name>
</gene>
<evidence type="ECO:0000256" key="2">
    <source>
        <dbReference type="ARBA" id="ARBA00022737"/>
    </source>
</evidence>
<dbReference type="AlphaFoldDB" id="A0A9P3LS81"/>
<dbReference type="SMART" id="SM00256">
    <property type="entry name" value="FBOX"/>
    <property type="match status" value="1"/>
</dbReference>
<dbReference type="InterPro" id="IPR042627">
    <property type="entry name" value="FBXW2"/>
</dbReference>
<dbReference type="SUPFAM" id="SSF50978">
    <property type="entry name" value="WD40 repeat-like"/>
    <property type="match status" value="1"/>
</dbReference>
<dbReference type="InterPro" id="IPR036047">
    <property type="entry name" value="F-box-like_dom_sf"/>
</dbReference>
<evidence type="ECO:0000313" key="5">
    <source>
        <dbReference type="Proteomes" id="UP000827284"/>
    </source>
</evidence>
<dbReference type="PANTHER" id="PTHR44436:SF1">
    <property type="entry name" value="F-BOX_WD REPEAT-CONTAINING PROTEIN 2"/>
    <property type="match status" value="1"/>
</dbReference>
<dbReference type="EMBL" id="BQFW01000002">
    <property type="protein sequence ID" value="GJJ68723.1"/>
    <property type="molecule type" value="Genomic_DNA"/>
</dbReference>
<dbReference type="Proteomes" id="UP000827284">
    <property type="component" value="Unassembled WGS sequence"/>
</dbReference>
<evidence type="ECO:0000313" key="4">
    <source>
        <dbReference type="EMBL" id="GJJ68723.1"/>
    </source>
</evidence>
<keyword evidence="2" id="KW-0677">Repeat</keyword>
<proteinExistence type="predicted"/>
<comment type="caution">
    <text evidence="4">The sequence shown here is derived from an EMBL/GenBank/DDBJ whole genome shotgun (WGS) entry which is preliminary data.</text>
</comment>
<reference evidence="4" key="2">
    <citation type="journal article" date="2022" name="Microbiol. Resour. Announc.">
        <title>Whole-Genome Sequence of Entomortierella parvispora E1425, a Mucoromycotan Fungus Associated with Burkholderiaceae-Related Endosymbiotic Bacteria.</title>
        <authorList>
            <person name="Herlambang A."/>
            <person name="Guo Y."/>
            <person name="Takashima Y."/>
            <person name="Narisawa K."/>
            <person name="Ohta H."/>
            <person name="Nishizawa T."/>
        </authorList>
    </citation>
    <scope>NUCLEOTIDE SEQUENCE</scope>
    <source>
        <strain evidence="4">E1425</strain>
    </source>
</reference>
<keyword evidence="5" id="KW-1185">Reference proteome</keyword>
<protein>
    <recommendedName>
        <fullName evidence="3">F-box domain-containing protein</fullName>
    </recommendedName>
</protein>
<organism evidence="4 5">
    <name type="scientific">Entomortierella parvispora</name>
    <dbReference type="NCBI Taxonomy" id="205924"/>
    <lineage>
        <taxon>Eukaryota</taxon>
        <taxon>Fungi</taxon>
        <taxon>Fungi incertae sedis</taxon>
        <taxon>Mucoromycota</taxon>
        <taxon>Mortierellomycotina</taxon>
        <taxon>Mortierellomycetes</taxon>
        <taxon>Mortierellales</taxon>
        <taxon>Mortierellaceae</taxon>
        <taxon>Entomortierella</taxon>
    </lineage>
</organism>
<dbReference type="Gene3D" id="2.130.10.10">
    <property type="entry name" value="YVTN repeat-like/Quinoprotein amine dehydrogenase"/>
    <property type="match status" value="1"/>
</dbReference>
<dbReference type="PANTHER" id="PTHR44436">
    <property type="entry name" value="F-BOX/WD REPEAT-CONTAINING PROTEIN 2"/>
    <property type="match status" value="1"/>
</dbReference>
<evidence type="ECO:0000259" key="3">
    <source>
        <dbReference type="PROSITE" id="PS50181"/>
    </source>
</evidence>
<dbReference type="Gene3D" id="1.20.1280.50">
    <property type="match status" value="1"/>
</dbReference>
<name>A0A9P3LS81_9FUNG</name>
<sequence length="497" mass="55780">MSSADNRTPRMDILSRVPPEIALQILAKLDISDVATCQLVSRQWYWITVDQSVWKNIFLEHERPFAIPTTDFLPIMVPTFVPTPSMDIDEEGDDTFESTNTSVTMVATERDWKQECKTRVISDRNWAKGQIQSLMTLSVHRGGIARLRIKPGMLLSGDMFGCVAIWDTTTYACLDLIEASNGPIMLLDFSPAAMVMTVISRTSICRIWDLRKKTIIHSCTASDVVCMTMDDNYLVFGERDCEIRIVNFMTGELLRSAASLGNETLKDIYIQNNTLVVATSNSIRVVSLDSMEILMTCKLPVPETLRTYCSVFHIRSLILLADNHLLHLEWEPLRKSPHKRLDVDTRFELPPNLNKAPYIHKTKVPPISTITSIAIGGKHPHVLTTNADRPSLNDTIRVCPTAYRRDRYLEQERERLIQDRLPQSSGGPQQEAATTEAISLDEACEDTGIVLTSPVDGVSHYLEGCGLKPSFMDVDEDVIVIGTSKGDIVVLHMLSQE</sequence>
<reference evidence="4" key="1">
    <citation type="submission" date="2021-11" db="EMBL/GenBank/DDBJ databases">
        <authorList>
            <person name="Herlambang A."/>
            <person name="Guo Y."/>
            <person name="Takashima Y."/>
            <person name="Nishizawa T."/>
        </authorList>
    </citation>
    <scope>NUCLEOTIDE SEQUENCE</scope>
    <source>
        <strain evidence="4">E1425</strain>
    </source>
</reference>
<dbReference type="OrthoDB" id="1065058at2759"/>
<evidence type="ECO:0000256" key="1">
    <source>
        <dbReference type="ARBA" id="ARBA00022574"/>
    </source>
</evidence>
<accession>A0A9P3LS81</accession>